<feature type="transmembrane region" description="Helical" evidence="5">
    <location>
        <begin position="61"/>
        <end position="81"/>
    </location>
</feature>
<dbReference type="KEGG" id="pnd:Pla175_01940"/>
<keyword evidence="2 5" id="KW-0812">Transmembrane</keyword>
<evidence type="ECO:0000256" key="2">
    <source>
        <dbReference type="ARBA" id="ARBA00022692"/>
    </source>
</evidence>
<dbReference type="Proteomes" id="UP000317429">
    <property type="component" value="Chromosome"/>
</dbReference>
<feature type="transmembrane region" description="Helical" evidence="5">
    <location>
        <begin position="29"/>
        <end position="49"/>
    </location>
</feature>
<evidence type="ECO:0000256" key="5">
    <source>
        <dbReference type="SAM" id="Phobius"/>
    </source>
</evidence>
<dbReference type="RefSeq" id="WP_197527182.1">
    <property type="nucleotide sequence ID" value="NZ_CP036291.1"/>
</dbReference>
<organism evidence="6 7">
    <name type="scientific">Pirellulimonas nuda</name>
    <dbReference type="NCBI Taxonomy" id="2528009"/>
    <lineage>
        <taxon>Bacteria</taxon>
        <taxon>Pseudomonadati</taxon>
        <taxon>Planctomycetota</taxon>
        <taxon>Planctomycetia</taxon>
        <taxon>Pirellulales</taxon>
        <taxon>Lacipirellulaceae</taxon>
        <taxon>Pirellulimonas</taxon>
    </lineage>
</organism>
<protein>
    <submittedName>
        <fullName evidence="6">Colicin V production protein</fullName>
    </submittedName>
</protein>
<feature type="transmembrane region" description="Helical" evidence="5">
    <location>
        <begin position="102"/>
        <end position="126"/>
    </location>
</feature>
<evidence type="ECO:0000256" key="1">
    <source>
        <dbReference type="ARBA" id="ARBA00004141"/>
    </source>
</evidence>
<accession>A0A518D5U2</accession>
<feature type="transmembrane region" description="Helical" evidence="5">
    <location>
        <begin position="6"/>
        <end position="22"/>
    </location>
</feature>
<reference evidence="6 7" key="1">
    <citation type="submission" date="2019-02" db="EMBL/GenBank/DDBJ databases">
        <title>Deep-cultivation of Planctomycetes and their phenomic and genomic characterization uncovers novel biology.</title>
        <authorList>
            <person name="Wiegand S."/>
            <person name="Jogler M."/>
            <person name="Boedeker C."/>
            <person name="Pinto D."/>
            <person name="Vollmers J."/>
            <person name="Rivas-Marin E."/>
            <person name="Kohn T."/>
            <person name="Peeters S.H."/>
            <person name="Heuer A."/>
            <person name="Rast P."/>
            <person name="Oberbeckmann S."/>
            <person name="Bunk B."/>
            <person name="Jeske O."/>
            <person name="Meyerdierks A."/>
            <person name="Storesund J.E."/>
            <person name="Kallscheuer N."/>
            <person name="Luecker S."/>
            <person name="Lage O.M."/>
            <person name="Pohl T."/>
            <person name="Merkel B.J."/>
            <person name="Hornburger P."/>
            <person name="Mueller R.-W."/>
            <person name="Bruemmer F."/>
            <person name="Labrenz M."/>
            <person name="Spormann A.M."/>
            <person name="Op den Camp H."/>
            <person name="Overmann J."/>
            <person name="Amann R."/>
            <person name="Jetten M.S.M."/>
            <person name="Mascher T."/>
            <person name="Medema M.H."/>
            <person name="Devos D.P."/>
            <person name="Kaster A.-K."/>
            <person name="Ovreas L."/>
            <person name="Rohde M."/>
            <person name="Galperin M.Y."/>
            <person name="Jogler C."/>
        </authorList>
    </citation>
    <scope>NUCLEOTIDE SEQUENCE [LARGE SCALE GENOMIC DNA]</scope>
    <source>
        <strain evidence="6 7">Pla175</strain>
    </source>
</reference>
<name>A0A518D5U2_9BACT</name>
<dbReference type="Pfam" id="PF02674">
    <property type="entry name" value="Colicin_V"/>
    <property type="match status" value="1"/>
</dbReference>
<dbReference type="GO" id="GO:0016020">
    <property type="term" value="C:membrane"/>
    <property type="evidence" value="ECO:0007669"/>
    <property type="project" value="UniProtKB-SubCell"/>
</dbReference>
<dbReference type="GO" id="GO:0009403">
    <property type="term" value="P:toxin biosynthetic process"/>
    <property type="evidence" value="ECO:0007669"/>
    <property type="project" value="InterPro"/>
</dbReference>
<evidence type="ECO:0000256" key="4">
    <source>
        <dbReference type="ARBA" id="ARBA00023136"/>
    </source>
</evidence>
<dbReference type="InterPro" id="IPR003825">
    <property type="entry name" value="Colicin-V_CvpA"/>
</dbReference>
<keyword evidence="3 5" id="KW-1133">Transmembrane helix</keyword>
<evidence type="ECO:0000313" key="6">
    <source>
        <dbReference type="EMBL" id="QDU86841.1"/>
    </source>
</evidence>
<sequence length="228" mass="25285">MDSIYWLLVVFVGFGPVAMMIQEGLWSNTITLFSMVLGGITAFALYEPITVMMDENLDGEFTYVLDIVVIWFIYFIVVAVLRTLGGALSKTKLLFNKPIDEVASPIVALATGFLMLGFTLSTLHVAPLSRDFVRCIAYGVPDKVYDDEDAKYEVPSRAAVEQGIDEASWIAHPDLTWLGLVETLLGGSRFGPGEDGFVARDFVINRGNRRDQFAESGASWLRVRRSGR</sequence>
<keyword evidence="7" id="KW-1185">Reference proteome</keyword>
<gene>
    <name evidence="6" type="ORF">Pla175_01940</name>
</gene>
<comment type="subcellular location">
    <subcellularLocation>
        <location evidence="1">Membrane</location>
        <topology evidence="1">Multi-pass membrane protein</topology>
    </subcellularLocation>
</comment>
<proteinExistence type="predicted"/>
<keyword evidence="4 5" id="KW-0472">Membrane</keyword>
<dbReference type="EMBL" id="CP036291">
    <property type="protein sequence ID" value="QDU86841.1"/>
    <property type="molecule type" value="Genomic_DNA"/>
</dbReference>
<dbReference type="AlphaFoldDB" id="A0A518D5U2"/>
<evidence type="ECO:0000256" key="3">
    <source>
        <dbReference type="ARBA" id="ARBA00022989"/>
    </source>
</evidence>
<evidence type="ECO:0000313" key="7">
    <source>
        <dbReference type="Proteomes" id="UP000317429"/>
    </source>
</evidence>